<name>A0A1G7NCB2_CHIFI</name>
<proteinExistence type="predicted"/>
<dbReference type="AlphaFoldDB" id="A0A1G7NCB2"/>
<evidence type="ECO:0000313" key="2">
    <source>
        <dbReference type="Proteomes" id="UP000199045"/>
    </source>
</evidence>
<protein>
    <submittedName>
        <fullName evidence="1">Uncharacterized protein</fullName>
    </submittedName>
</protein>
<dbReference type="RefSeq" id="WP_089831368.1">
    <property type="nucleotide sequence ID" value="NZ_FNBN01000002.1"/>
</dbReference>
<evidence type="ECO:0000313" key="1">
    <source>
        <dbReference type="EMBL" id="SDF71683.1"/>
    </source>
</evidence>
<accession>A0A1G7NCB2</accession>
<dbReference type="EMBL" id="FNBN01000002">
    <property type="protein sequence ID" value="SDF71683.1"/>
    <property type="molecule type" value="Genomic_DNA"/>
</dbReference>
<gene>
    <name evidence="1" type="ORF">SAMN04488121_102750</name>
</gene>
<organism evidence="1 2">
    <name type="scientific">Chitinophaga filiformis</name>
    <name type="common">Myxococcus filiformis</name>
    <name type="synonym">Flexibacter filiformis</name>
    <dbReference type="NCBI Taxonomy" id="104663"/>
    <lineage>
        <taxon>Bacteria</taxon>
        <taxon>Pseudomonadati</taxon>
        <taxon>Bacteroidota</taxon>
        <taxon>Chitinophagia</taxon>
        <taxon>Chitinophagales</taxon>
        <taxon>Chitinophagaceae</taxon>
        <taxon>Chitinophaga</taxon>
    </lineage>
</organism>
<dbReference type="Proteomes" id="UP000199045">
    <property type="component" value="Unassembled WGS sequence"/>
</dbReference>
<reference evidence="1 2" key="1">
    <citation type="submission" date="2016-10" db="EMBL/GenBank/DDBJ databases">
        <authorList>
            <person name="de Groot N.N."/>
        </authorList>
    </citation>
    <scope>NUCLEOTIDE SEQUENCE [LARGE SCALE GENOMIC DNA]</scope>
    <source>
        <strain evidence="1 2">DSM 527</strain>
    </source>
</reference>
<dbReference type="STRING" id="104663.SAMN04488121_102750"/>
<sequence>MKSKLVYLTNLSGKKASVYSIITEESQYAFLDRFVMEYQKEFFQDLLSIMGRLRSIGNVTGAVSTYFKLDEGLEWDDQVCALYDIPDKHLRLYCIRLSEQMVIVGGGGPKNVRAWQDDPKLTREVNEMMHYSKIIRTQLKDNNLRISLNRLKLEGDLLLTR</sequence>